<evidence type="ECO:0000256" key="6">
    <source>
        <dbReference type="ARBA" id="ARBA00022692"/>
    </source>
</evidence>
<keyword evidence="11" id="KW-0333">Golgi apparatus</keyword>
<proteinExistence type="inferred from homology"/>
<dbReference type="Pfam" id="PF17039">
    <property type="entry name" value="Glyco_tran_10_N"/>
    <property type="match status" value="1"/>
</dbReference>
<evidence type="ECO:0000313" key="15">
    <source>
        <dbReference type="Proteomes" id="UP000605970"/>
    </source>
</evidence>
<keyword evidence="4 11" id="KW-0328">Glycosyltransferase</keyword>
<dbReference type="EMBL" id="JABEBT010000013">
    <property type="protein sequence ID" value="KAF7638262.1"/>
    <property type="molecule type" value="Genomic_DNA"/>
</dbReference>
<evidence type="ECO:0000256" key="5">
    <source>
        <dbReference type="ARBA" id="ARBA00022679"/>
    </source>
</evidence>
<dbReference type="InterPro" id="IPR038577">
    <property type="entry name" value="GT10-like_C_sf"/>
</dbReference>
<comment type="pathway">
    <text evidence="2">Protein modification; protein glycosylation.</text>
</comment>
<evidence type="ECO:0000256" key="4">
    <source>
        <dbReference type="ARBA" id="ARBA00022676"/>
    </source>
</evidence>
<dbReference type="GO" id="GO:0046920">
    <property type="term" value="F:alpha-(1-&gt;3)-fucosyltransferase activity"/>
    <property type="evidence" value="ECO:0007669"/>
    <property type="project" value="TreeGrafter"/>
</dbReference>
<evidence type="ECO:0000256" key="2">
    <source>
        <dbReference type="ARBA" id="ARBA00004922"/>
    </source>
</evidence>
<dbReference type="Proteomes" id="UP000605970">
    <property type="component" value="Unassembled WGS sequence"/>
</dbReference>
<feature type="transmembrane region" description="Helical" evidence="11">
    <location>
        <begin position="21"/>
        <end position="41"/>
    </location>
</feature>
<protein>
    <recommendedName>
        <fullName evidence="11">Fucosyltransferase</fullName>
        <ecNumber evidence="11">2.4.1.-</ecNumber>
    </recommendedName>
</protein>
<sequence>MYICIHIMRSHNPINFLRSRFILPLALLNIFIFIIFFYTFFSTNPQQLIKHGHRDIIDVQKPHGKLLILMWTRIFGEQSMQLHSDCPLASYCEITYDKTFLPEASAIVFHIPDIKWITQLKTKNLAYDLPEVPDLPIRSVVKRKVNVFMSHENPSTLKTYYASRSLAKHVNNYFHWVMTYLHTSHISFPYGGFWVSPEETVKHGFTPVKIPFDANSILNNKTVRGILWLVSNCDSNSKRKVAVEALQKYINVTIGGKCGKTSADRSICPRNKDCSYLYSNYYFHIAIENDICRDYITEKFWDRYKLPSIPIVLRASIYQGVVPNNSYIAIDQFKSPREMADYLTWLMDNPSEYLKYFEWRSKGWSIAPWNHEGFRIGLVFILILNITHSLSQCALCEQLLRLSNGSLPFPDTIPNAVDWFENNSHCEGGDFALHWSQQ</sequence>
<dbReference type="AlphaFoldDB" id="A0A8S9ZY75"/>
<feature type="domain" description="Fucosyltransferase N-terminal" evidence="13">
    <location>
        <begin position="65"/>
        <end position="191"/>
    </location>
</feature>
<evidence type="ECO:0000256" key="9">
    <source>
        <dbReference type="ARBA" id="ARBA00023136"/>
    </source>
</evidence>
<evidence type="ECO:0000256" key="7">
    <source>
        <dbReference type="ARBA" id="ARBA00022968"/>
    </source>
</evidence>
<evidence type="ECO:0000256" key="10">
    <source>
        <dbReference type="ARBA" id="ARBA00023180"/>
    </source>
</evidence>
<keyword evidence="5 11" id="KW-0808">Transferase</keyword>
<dbReference type="OrthoDB" id="427096at2759"/>
<evidence type="ECO:0000256" key="3">
    <source>
        <dbReference type="ARBA" id="ARBA00008919"/>
    </source>
</evidence>
<dbReference type="Gene3D" id="3.40.50.11660">
    <property type="entry name" value="Glycosyl transferase family 10, C-terminal domain"/>
    <property type="match status" value="1"/>
</dbReference>
<dbReference type="GO" id="GO:0032580">
    <property type="term" value="C:Golgi cisterna membrane"/>
    <property type="evidence" value="ECO:0007669"/>
    <property type="project" value="UniProtKB-SubCell"/>
</dbReference>
<keyword evidence="8 11" id="KW-1133">Transmembrane helix</keyword>
<dbReference type="Pfam" id="PF00852">
    <property type="entry name" value="Glyco_transf_10"/>
    <property type="match status" value="1"/>
</dbReference>
<dbReference type="InterPro" id="IPR001503">
    <property type="entry name" value="Glyco_trans_10"/>
</dbReference>
<dbReference type="FunFam" id="3.40.50.11660:FF:000002">
    <property type="entry name" value="Alpha-(1,3)-fucosyltransferase"/>
    <property type="match status" value="1"/>
</dbReference>
<dbReference type="EC" id="2.4.1.-" evidence="11"/>
<evidence type="ECO:0000256" key="1">
    <source>
        <dbReference type="ARBA" id="ARBA00004447"/>
    </source>
</evidence>
<keyword evidence="7" id="KW-0735">Signal-anchor</keyword>
<accession>A0A8S9ZY75</accession>
<keyword evidence="6 11" id="KW-0812">Transmembrane</keyword>
<organism evidence="14 15">
    <name type="scientific">Meloidogyne graminicola</name>
    <dbReference type="NCBI Taxonomy" id="189291"/>
    <lineage>
        <taxon>Eukaryota</taxon>
        <taxon>Metazoa</taxon>
        <taxon>Ecdysozoa</taxon>
        <taxon>Nematoda</taxon>
        <taxon>Chromadorea</taxon>
        <taxon>Rhabditida</taxon>
        <taxon>Tylenchina</taxon>
        <taxon>Tylenchomorpha</taxon>
        <taxon>Tylenchoidea</taxon>
        <taxon>Meloidogynidae</taxon>
        <taxon>Meloidogyninae</taxon>
        <taxon>Meloidogyne</taxon>
    </lineage>
</organism>
<evidence type="ECO:0000256" key="11">
    <source>
        <dbReference type="RuleBase" id="RU003832"/>
    </source>
</evidence>
<comment type="caution">
    <text evidence="14">The sequence shown here is derived from an EMBL/GenBank/DDBJ whole genome shotgun (WGS) entry which is preliminary data.</text>
</comment>
<dbReference type="SUPFAM" id="SSF53756">
    <property type="entry name" value="UDP-Glycosyltransferase/glycogen phosphorylase"/>
    <property type="match status" value="1"/>
</dbReference>
<name>A0A8S9ZY75_9BILA</name>
<comment type="similarity">
    <text evidence="3 11">Belongs to the glycosyltransferase 10 family.</text>
</comment>
<evidence type="ECO:0000313" key="14">
    <source>
        <dbReference type="EMBL" id="KAF7638262.1"/>
    </source>
</evidence>
<keyword evidence="15" id="KW-1185">Reference proteome</keyword>
<keyword evidence="9 11" id="KW-0472">Membrane</keyword>
<gene>
    <name evidence="14" type="ORF">Mgra_00002236</name>
</gene>
<feature type="domain" description="Fucosyltransferase C-terminal" evidence="12">
    <location>
        <begin position="224"/>
        <end position="400"/>
    </location>
</feature>
<evidence type="ECO:0000256" key="8">
    <source>
        <dbReference type="ARBA" id="ARBA00022989"/>
    </source>
</evidence>
<comment type="subcellular location">
    <subcellularLocation>
        <location evidence="1 11">Golgi apparatus</location>
        <location evidence="1 11">Golgi stack membrane</location>
        <topology evidence="1 11">Single-pass type II membrane protein</topology>
    </subcellularLocation>
</comment>
<evidence type="ECO:0000259" key="13">
    <source>
        <dbReference type="Pfam" id="PF17039"/>
    </source>
</evidence>
<reference evidence="14" key="1">
    <citation type="journal article" date="2020" name="Ecol. Evol.">
        <title>Genome structure and content of the rice root-knot nematode (Meloidogyne graminicola).</title>
        <authorList>
            <person name="Phan N.T."/>
            <person name="Danchin E.G.J."/>
            <person name="Klopp C."/>
            <person name="Perfus-Barbeoch L."/>
            <person name="Kozlowski D.K."/>
            <person name="Koutsovoulos G.D."/>
            <person name="Lopez-Roques C."/>
            <person name="Bouchez O."/>
            <person name="Zahm M."/>
            <person name="Besnard G."/>
            <person name="Bellafiore S."/>
        </authorList>
    </citation>
    <scope>NUCLEOTIDE SEQUENCE</scope>
    <source>
        <strain evidence="14">VN-18</strain>
    </source>
</reference>
<dbReference type="PANTHER" id="PTHR11929">
    <property type="entry name" value="ALPHA- 1,3 -FUCOSYLTRANSFERASE"/>
    <property type="match status" value="1"/>
</dbReference>
<dbReference type="InterPro" id="IPR055270">
    <property type="entry name" value="Glyco_tran_10_C"/>
</dbReference>
<keyword evidence="10" id="KW-0325">Glycoprotein</keyword>
<dbReference type="PANTHER" id="PTHR11929:SF241">
    <property type="entry name" value="ALPHA-(1,3)-FUCOSYLTRANSFERASE FUT-3"/>
    <property type="match status" value="1"/>
</dbReference>
<dbReference type="InterPro" id="IPR031481">
    <property type="entry name" value="Glyco_tran_10_N"/>
</dbReference>
<evidence type="ECO:0000259" key="12">
    <source>
        <dbReference type="Pfam" id="PF00852"/>
    </source>
</evidence>